<feature type="signal peptide" evidence="2">
    <location>
        <begin position="1"/>
        <end position="25"/>
    </location>
</feature>
<keyword evidence="2" id="KW-0732">Signal</keyword>
<name>A0A9D1PHW4_9FIRM</name>
<evidence type="ECO:0000259" key="3">
    <source>
        <dbReference type="PROSITE" id="PS51272"/>
    </source>
</evidence>
<keyword evidence="1" id="KW-0677">Repeat</keyword>
<feature type="domain" description="SLH" evidence="3">
    <location>
        <begin position="563"/>
        <end position="620"/>
    </location>
</feature>
<dbReference type="PANTHER" id="PTHR37841">
    <property type="entry name" value="GLR2918 PROTEIN"/>
    <property type="match status" value="1"/>
</dbReference>
<evidence type="ECO:0000313" key="4">
    <source>
        <dbReference type="EMBL" id="HIV61417.1"/>
    </source>
</evidence>
<dbReference type="InterPro" id="IPR032774">
    <property type="entry name" value="WG_beta_rep"/>
</dbReference>
<dbReference type="Proteomes" id="UP000886808">
    <property type="component" value="Unassembled WGS sequence"/>
</dbReference>
<dbReference type="PANTHER" id="PTHR37841:SF1">
    <property type="entry name" value="DUF3298 DOMAIN-CONTAINING PROTEIN"/>
    <property type="match status" value="1"/>
</dbReference>
<evidence type="ECO:0000256" key="2">
    <source>
        <dbReference type="SAM" id="SignalP"/>
    </source>
</evidence>
<proteinExistence type="predicted"/>
<accession>A0A9D1PHW4</accession>
<evidence type="ECO:0000313" key="5">
    <source>
        <dbReference type="Proteomes" id="UP000886808"/>
    </source>
</evidence>
<dbReference type="Pfam" id="PF00395">
    <property type="entry name" value="SLH"/>
    <property type="match status" value="2"/>
</dbReference>
<gene>
    <name evidence="4" type="ORF">H9746_00990</name>
</gene>
<protein>
    <submittedName>
        <fullName evidence="4">WG repeat-containing protein</fullName>
    </submittedName>
</protein>
<dbReference type="InterPro" id="IPR001119">
    <property type="entry name" value="SLH_dom"/>
</dbReference>
<organism evidence="4 5">
    <name type="scientific">Candidatus Butyricicoccus avistercoris</name>
    <dbReference type="NCBI Taxonomy" id="2838518"/>
    <lineage>
        <taxon>Bacteria</taxon>
        <taxon>Bacillati</taxon>
        <taxon>Bacillota</taxon>
        <taxon>Clostridia</taxon>
        <taxon>Eubacteriales</taxon>
        <taxon>Butyricicoccaceae</taxon>
        <taxon>Butyricicoccus</taxon>
    </lineage>
</organism>
<reference evidence="4" key="2">
    <citation type="submission" date="2021-04" db="EMBL/GenBank/DDBJ databases">
        <authorList>
            <person name="Gilroy R."/>
        </authorList>
    </citation>
    <scope>NUCLEOTIDE SEQUENCE</scope>
    <source>
        <strain evidence="4">CHK193-4272</strain>
    </source>
</reference>
<dbReference type="Pfam" id="PF14903">
    <property type="entry name" value="WG_beta_rep"/>
    <property type="match status" value="4"/>
</dbReference>
<feature type="domain" description="SLH" evidence="3">
    <location>
        <begin position="498"/>
        <end position="561"/>
    </location>
</feature>
<sequence length="620" mass="69064">MKFSKNIKRAISFMLAFGLSYGAVAPSITPAAASELSYSVMIEPKYQDASYFSEGLAAVKQNDKWGYIDETGKTIIPFEYDYAFPFSEGVAVVAKYGTSHLPSEYQNNPDVYEDNYYWYVIDKNNNAKLLTYDYNYEINGTSEQVILPIYTYSLDDIYSDALCHNGYINMLNIAFNDYGSGMIFDRNGNYANINKDPNADSYHMQCAYTFNEGVFAAFGSASSETGFLDENGNLFLSYDSYDVRPFNQGLAPIKDWDGKWGFINKSGNMVIPHNYYDFYVRGLNTTYQVFNDGIASVKNTNYVWGGIDKTGKTVIPFEYEVLRAFNEGLAVAQKNGKFGVIDTNNNVVVPFEYDELSGYGSGRCVAIKNGRAFCIDRYGNEITGSDKISQNSYFKGDESAYTIQVTPSDTIIIEENNLYGFASTKFTPDLPKESEMDSWAYEEVSQAIKNDLVPVYLQNQYKINIDRGDFAALVVTLLEQASGKDIDTLVKEETGKTINELLTAYPFTDTTSSDVIAANALGIINGRGNGTFDPYASITRQEAAALLMRIGKYMGKTDIDTSSTNFADKGSIQSYAVEAVNYVNALNVMKGTSDTTFSPNGTYTRQQAYITALRLYNAIK</sequence>
<dbReference type="EMBL" id="DXIE01000008">
    <property type="protein sequence ID" value="HIV61417.1"/>
    <property type="molecule type" value="Genomic_DNA"/>
</dbReference>
<feature type="chain" id="PRO_5038438264" evidence="2">
    <location>
        <begin position="26"/>
        <end position="620"/>
    </location>
</feature>
<reference evidence="4" key="1">
    <citation type="journal article" date="2021" name="PeerJ">
        <title>Extensive microbial diversity within the chicken gut microbiome revealed by metagenomics and culture.</title>
        <authorList>
            <person name="Gilroy R."/>
            <person name="Ravi A."/>
            <person name="Getino M."/>
            <person name="Pursley I."/>
            <person name="Horton D.L."/>
            <person name="Alikhan N.F."/>
            <person name="Baker D."/>
            <person name="Gharbi K."/>
            <person name="Hall N."/>
            <person name="Watson M."/>
            <person name="Adriaenssens E.M."/>
            <person name="Foster-Nyarko E."/>
            <person name="Jarju S."/>
            <person name="Secka A."/>
            <person name="Antonio M."/>
            <person name="Oren A."/>
            <person name="Chaudhuri R.R."/>
            <person name="La Ragione R."/>
            <person name="Hildebrand F."/>
            <person name="Pallen M.J."/>
        </authorList>
    </citation>
    <scope>NUCLEOTIDE SEQUENCE</scope>
    <source>
        <strain evidence="4">CHK193-4272</strain>
    </source>
</reference>
<comment type="caution">
    <text evidence="4">The sequence shown here is derived from an EMBL/GenBank/DDBJ whole genome shotgun (WGS) entry which is preliminary data.</text>
</comment>
<dbReference type="PROSITE" id="PS51272">
    <property type="entry name" value="SLH"/>
    <property type="match status" value="2"/>
</dbReference>
<dbReference type="AlphaFoldDB" id="A0A9D1PHW4"/>
<evidence type="ECO:0000256" key="1">
    <source>
        <dbReference type="ARBA" id="ARBA00022737"/>
    </source>
</evidence>